<evidence type="ECO:0000313" key="1">
    <source>
        <dbReference type="EMBL" id="OCT91699.1"/>
    </source>
</evidence>
<accession>A0A974HVB1</accession>
<dbReference type="AlphaFoldDB" id="A0A974HVB1"/>
<protein>
    <submittedName>
        <fullName evidence="1">Uncharacterized protein</fullName>
    </submittedName>
</protein>
<reference evidence="2" key="1">
    <citation type="journal article" date="2016" name="Nature">
        <title>Genome evolution in the allotetraploid frog Xenopus laevis.</title>
        <authorList>
            <person name="Session A.M."/>
            <person name="Uno Y."/>
            <person name="Kwon T."/>
            <person name="Chapman J.A."/>
            <person name="Toyoda A."/>
            <person name="Takahashi S."/>
            <person name="Fukui A."/>
            <person name="Hikosaka A."/>
            <person name="Suzuki A."/>
            <person name="Kondo M."/>
            <person name="van Heeringen S.J."/>
            <person name="Quigley I."/>
            <person name="Heinz S."/>
            <person name="Ogino H."/>
            <person name="Ochi H."/>
            <person name="Hellsten U."/>
            <person name="Lyons J.B."/>
            <person name="Simakov O."/>
            <person name="Putnam N."/>
            <person name="Stites J."/>
            <person name="Kuroki Y."/>
            <person name="Tanaka T."/>
            <person name="Michiue T."/>
            <person name="Watanabe M."/>
            <person name="Bogdanovic O."/>
            <person name="Lister R."/>
            <person name="Georgiou G."/>
            <person name="Paranjpe S.S."/>
            <person name="van Kruijsbergen I."/>
            <person name="Shu S."/>
            <person name="Carlson J."/>
            <person name="Kinoshita T."/>
            <person name="Ohta Y."/>
            <person name="Mawaribuchi S."/>
            <person name="Jenkins J."/>
            <person name="Grimwood J."/>
            <person name="Schmutz J."/>
            <person name="Mitros T."/>
            <person name="Mozaffari S.V."/>
            <person name="Suzuki Y."/>
            <person name="Haramoto Y."/>
            <person name="Yamamoto T.S."/>
            <person name="Takagi C."/>
            <person name="Heald R."/>
            <person name="Miller K."/>
            <person name="Haudenschild C."/>
            <person name="Kitzman J."/>
            <person name="Nakayama T."/>
            <person name="Izutsu Y."/>
            <person name="Robert J."/>
            <person name="Fortriede J."/>
            <person name="Burns K."/>
            <person name="Lotay V."/>
            <person name="Karimi K."/>
            <person name="Yasuoka Y."/>
            <person name="Dichmann D.S."/>
            <person name="Flajnik M.F."/>
            <person name="Houston D.W."/>
            <person name="Shendure J."/>
            <person name="DuPasquier L."/>
            <person name="Vize P.D."/>
            <person name="Zorn A.M."/>
            <person name="Ito M."/>
            <person name="Marcotte E.M."/>
            <person name="Wallingford J.B."/>
            <person name="Ito Y."/>
            <person name="Asashima M."/>
            <person name="Ueno N."/>
            <person name="Matsuda Y."/>
            <person name="Veenstra G.J."/>
            <person name="Fujiyama A."/>
            <person name="Harland R.M."/>
            <person name="Taira M."/>
            <person name="Rokhsar D.S."/>
        </authorList>
    </citation>
    <scope>NUCLEOTIDE SEQUENCE [LARGE SCALE GENOMIC DNA]</scope>
    <source>
        <strain evidence="2">J</strain>
    </source>
</reference>
<proteinExistence type="predicted"/>
<name>A0A974HVB1_XENLA</name>
<evidence type="ECO:0000313" key="2">
    <source>
        <dbReference type="Proteomes" id="UP000694892"/>
    </source>
</evidence>
<dbReference type="EMBL" id="CM004469">
    <property type="protein sequence ID" value="OCT91699.1"/>
    <property type="molecule type" value="Genomic_DNA"/>
</dbReference>
<gene>
    <name evidence="1" type="ORF">XELAEV_18014760mg</name>
</gene>
<organism evidence="1 2">
    <name type="scientific">Xenopus laevis</name>
    <name type="common">African clawed frog</name>
    <dbReference type="NCBI Taxonomy" id="8355"/>
    <lineage>
        <taxon>Eukaryota</taxon>
        <taxon>Metazoa</taxon>
        <taxon>Chordata</taxon>
        <taxon>Craniata</taxon>
        <taxon>Vertebrata</taxon>
        <taxon>Euteleostomi</taxon>
        <taxon>Amphibia</taxon>
        <taxon>Batrachia</taxon>
        <taxon>Anura</taxon>
        <taxon>Pipoidea</taxon>
        <taxon>Pipidae</taxon>
        <taxon>Xenopodinae</taxon>
        <taxon>Xenopus</taxon>
        <taxon>Xenopus</taxon>
    </lineage>
</organism>
<dbReference type="Proteomes" id="UP000694892">
    <property type="component" value="Chromosome 2S"/>
</dbReference>
<sequence length="113" mass="13150">MFMKNNHTLCSQIVSLPGPLCLLLCLEFWLNTFMETVMEQLRPHILDKKLKSLYLLNNVYEIPWDFCFLLMELGIWSNRYPFVQYMRGLSCVCAAEGKKSTENRTSSSCMIPA</sequence>